<sequence>MPAVPHPRADAALQCLATGGGERHQGRRFSSDLSVDEAVLLKEVGYEPCGLVVGSAVYHIGWQTQSWNKNQEMSGLTQVMYAARRDAVRRMERHAQSVGGQGVVGMKLDVRIHRGGENLAEFVAIGTAVASPTTRAPRLWLSDLSGQDLYLLVRAGYQPVSLAFGACVYHVAHQGISARLGQATQNVELSNYTQALYEARELAMTRMQDEARGMGAHGIVAMRIEQASHIWGSHVIEFLAIGTTVAVGRSGHQRLDPAMVLALNDADVRLTNAPAAVGFQRGDR</sequence>
<dbReference type="PANTHER" id="PTHR34068">
    <property type="entry name" value="UPF0145 PROTEIN YBJQ"/>
    <property type="match status" value="1"/>
</dbReference>
<gene>
    <name evidence="2" type="ORF">JF887_07115</name>
</gene>
<reference evidence="2 3" key="1">
    <citation type="submission" date="2020-10" db="EMBL/GenBank/DDBJ databases">
        <title>Ca. Dormibacterota MAGs.</title>
        <authorList>
            <person name="Montgomery K."/>
        </authorList>
    </citation>
    <scope>NUCLEOTIDE SEQUENCE [LARGE SCALE GENOMIC DNA]</scope>
    <source>
        <strain evidence="2">Mitchell_Peninsula_5</strain>
    </source>
</reference>
<comment type="similarity">
    <text evidence="1">Belongs to the UPF0145 family.</text>
</comment>
<evidence type="ECO:0000313" key="3">
    <source>
        <dbReference type="Proteomes" id="UP000614410"/>
    </source>
</evidence>
<dbReference type="Gene3D" id="3.30.110.70">
    <property type="entry name" value="Hypothetical protein apc22750. Chain B"/>
    <property type="match status" value="2"/>
</dbReference>
<proteinExistence type="inferred from homology"/>
<dbReference type="SUPFAM" id="SSF117782">
    <property type="entry name" value="YbjQ-like"/>
    <property type="match status" value="2"/>
</dbReference>
<dbReference type="AlphaFoldDB" id="A0A934NEW5"/>
<name>A0A934NEW5_9BACT</name>
<dbReference type="Pfam" id="PF01906">
    <property type="entry name" value="YbjQ_1"/>
    <property type="match status" value="2"/>
</dbReference>
<evidence type="ECO:0000313" key="2">
    <source>
        <dbReference type="EMBL" id="MBJ7609188.1"/>
    </source>
</evidence>
<accession>A0A934NEW5</accession>
<organism evidence="2 3">
    <name type="scientific">Candidatus Amunia macphersoniae</name>
    <dbReference type="NCBI Taxonomy" id="3127014"/>
    <lineage>
        <taxon>Bacteria</taxon>
        <taxon>Bacillati</taxon>
        <taxon>Candidatus Dormiibacterota</taxon>
        <taxon>Candidatus Dormibacteria</taxon>
        <taxon>Candidatus Aeolococcales</taxon>
        <taxon>Candidatus Aeolococcaceae</taxon>
        <taxon>Candidatus Amunia</taxon>
    </lineage>
</organism>
<dbReference type="Proteomes" id="UP000614410">
    <property type="component" value="Unassembled WGS sequence"/>
</dbReference>
<comment type="caution">
    <text evidence="2">The sequence shown here is derived from an EMBL/GenBank/DDBJ whole genome shotgun (WGS) entry which is preliminary data.</text>
</comment>
<dbReference type="InterPro" id="IPR035439">
    <property type="entry name" value="UPF0145_dom_sf"/>
</dbReference>
<dbReference type="EMBL" id="JAEKNN010000030">
    <property type="protein sequence ID" value="MBJ7609188.1"/>
    <property type="molecule type" value="Genomic_DNA"/>
</dbReference>
<dbReference type="InterPro" id="IPR002765">
    <property type="entry name" value="UPF0145_YbjQ-like"/>
</dbReference>
<dbReference type="PANTHER" id="PTHR34068:SF2">
    <property type="entry name" value="UPF0145 PROTEIN SCO3412"/>
    <property type="match status" value="1"/>
</dbReference>
<evidence type="ECO:0000256" key="1">
    <source>
        <dbReference type="ARBA" id="ARBA00010751"/>
    </source>
</evidence>
<protein>
    <submittedName>
        <fullName evidence="2">Heavy metal-binding domain-containing protein</fullName>
    </submittedName>
</protein>